<evidence type="ECO:0000259" key="2">
    <source>
        <dbReference type="PROSITE" id="PS51096"/>
    </source>
</evidence>
<sequence length="133" mass="13856">MTTGIVIVVHAPLGAAMRECASHVMGNLDGMLAIHDIQPEDLPDDLAPAVLKDILEQDHGGGVLVLTDLIGATPANISKRAVADAQAQGIQCCVLAGLNTPMLLRALTYRNLSLAETREKALAGGVQGVLRVD</sequence>
<dbReference type="GO" id="GO:0016740">
    <property type="term" value="F:transferase activity"/>
    <property type="evidence" value="ECO:0007669"/>
    <property type="project" value="UniProtKB-KW"/>
</dbReference>
<gene>
    <name evidence="4" type="ORF">BIZ92_21345</name>
    <name evidence="3" type="ORF">O9570_16750</name>
</gene>
<dbReference type="eggNOG" id="COG2893">
    <property type="taxonomic scope" value="Bacteria"/>
</dbReference>
<keyword evidence="1" id="KW-0808">Transferase</keyword>
<dbReference type="GeneID" id="75276043"/>
<dbReference type="InterPro" id="IPR051471">
    <property type="entry name" value="Bacterial_PTS_sugar_comp"/>
</dbReference>
<dbReference type="PANTHER" id="PTHR33799:SF1">
    <property type="entry name" value="PTS SYSTEM MANNOSE-SPECIFIC EIIAB COMPONENT-RELATED"/>
    <property type="match status" value="1"/>
</dbReference>
<dbReference type="GO" id="GO:0016020">
    <property type="term" value="C:membrane"/>
    <property type="evidence" value="ECO:0007669"/>
    <property type="project" value="InterPro"/>
</dbReference>
<dbReference type="EMBL" id="MJMN01000006">
    <property type="protein sequence ID" value="OMG90595.1"/>
    <property type="molecule type" value="Genomic_DNA"/>
</dbReference>
<dbReference type="Gene3D" id="3.40.50.510">
    <property type="entry name" value="Phosphotransferase system, mannose-type IIA component"/>
    <property type="match status" value="1"/>
</dbReference>
<evidence type="ECO:0000313" key="5">
    <source>
        <dbReference type="Proteomes" id="UP000187251"/>
    </source>
</evidence>
<dbReference type="EMBL" id="JAPZVI010000012">
    <property type="protein sequence ID" value="MCZ8403104.1"/>
    <property type="molecule type" value="Genomic_DNA"/>
</dbReference>
<name>A0A0D6H608_ALCXX</name>
<protein>
    <submittedName>
        <fullName evidence="4">PTS mannose transporter subunit IIA</fullName>
    </submittedName>
</protein>
<dbReference type="PATRIC" id="fig|85698.19.peg.6160"/>
<evidence type="ECO:0000313" key="4">
    <source>
        <dbReference type="EMBL" id="OMG90595.1"/>
    </source>
</evidence>
<dbReference type="PROSITE" id="PS51096">
    <property type="entry name" value="PTS_EIIA_TYPE_4"/>
    <property type="match status" value="1"/>
</dbReference>
<evidence type="ECO:0000256" key="1">
    <source>
        <dbReference type="ARBA" id="ARBA00022679"/>
    </source>
</evidence>
<dbReference type="AlphaFoldDB" id="A0A0D6H608"/>
<dbReference type="InterPro" id="IPR036662">
    <property type="entry name" value="PTS_EIIA_man-typ_sf"/>
</dbReference>
<organism evidence="4 5">
    <name type="scientific">Alcaligenes xylosoxydans xylosoxydans</name>
    <name type="common">Achromobacter xylosoxidans</name>
    <dbReference type="NCBI Taxonomy" id="85698"/>
    <lineage>
        <taxon>Bacteria</taxon>
        <taxon>Pseudomonadati</taxon>
        <taxon>Pseudomonadota</taxon>
        <taxon>Betaproteobacteria</taxon>
        <taxon>Burkholderiales</taxon>
        <taxon>Alcaligenaceae</taxon>
        <taxon>Achromobacter</taxon>
    </lineage>
</organism>
<comment type="caution">
    <text evidence="4">The sequence shown here is derived from an EMBL/GenBank/DDBJ whole genome shotgun (WGS) entry which is preliminary data.</text>
</comment>
<accession>A0A0D6H608</accession>
<reference evidence="4 5" key="1">
    <citation type="submission" date="2016-09" db="EMBL/GenBank/DDBJ databases">
        <title>Phylogenomics of Achromobacter.</title>
        <authorList>
            <person name="Jeukens J."/>
            <person name="Freschi L."/>
            <person name="Vincent A.T."/>
            <person name="Emond-Rheault J.-G."/>
            <person name="Kukavica-Ibrulj I."/>
            <person name="Charette S.J."/>
            <person name="Levesque R.C."/>
        </authorList>
    </citation>
    <scope>NUCLEOTIDE SEQUENCE [LARGE SCALE GENOMIC DNA]</scope>
    <source>
        <strain evidence="4 5">AUS488</strain>
    </source>
</reference>
<dbReference type="Proteomes" id="UP001141992">
    <property type="component" value="Unassembled WGS sequence"/>
</dbReference>
<dbReference type="SUPFAM" id="SSF53062">
    <property type="entry name" value="PTS system fructose IIA component-like"/>
    <property type="match status" value="1"/>
</dbReference>
<dbReference type="InterPro" id="IPR004701">
    <property type="entry name" value="PTS_EIIA_man-typ"/>
</dbReference>
<dbReference type="GO" id="GO:0009401">
    <property type="term" value="P:phosphoenolpyruvate-dependent sugar phosphotransferase system"/>
    <property type="evidence" value="ECO:0007669"/>
    <property type="project" value="InterPro"/>
</dbReference>
<dbReference type="KEGG" id="axx:ERS451415_02070"/>
<reference evidence="3" key="2">
    <citation type="submission" date="2022-12" db="EMBL/GenBank/DDBJ databases">
        <authorList>
            <person name="Voronina O.L."/>
            <person name="Kunda M.S."/>
            <person name="Ryzhova N."/>
            <person name="Aksenova E.I."/>
        </authorList>
    </citation>
    <scope>NUCLEOTIDE SEQUENCE</scope>
    <source>
        <strain evidence="3">SCCH136:Ach223948</strain>
    </source>
</reference>
<dbReference type="PANTHER" id="PTHR33799">
    <property type="entry name" value="PTS PERMEASE-RELATED-RELATED"/>
    <property type="match status" value="1"/>
</dbReference>
<feature type="domain" description="PTS EIIA type-4" evidence="2">
    <location>
        <begin position="2"/>
        <end position="129"/>
    </location>
</feature>
<dbReference type="Pfam" id="PF03610">
    <property type="entry name" value="EIIA-man"/>
    <property type="match status" value="1"/>
</dbReference>
<dbReference type="OrthoDB" id="8795346at2"/>
<dbReference type="RefSeq" id="WP_006387992.1">
    <property type="nucleotide sequence ID" value="NZ_AP028040.1"/>
</dbReference>
<evidence type="ECO:0000313" key="3">
    <source>
        <dbReference type="EMBL" id="MCZ8403104.1"/>
    </source>
</evidence>
<proteinExistence type="predicted"/>
<dbReference type="Proteomes" id="UP000187251">
    <property type="component" value="Unassembled WGS sequence"/>
</dbReference>